<keyword evidence="4" id="KW-1185">Reference proteome</keyword>
<organism evidence="3 4">
    <name type="scientific">Rhynchophorus ferrugineus</name>
    <name type="common">Red palm weevil</name>
    <name type="synonym">Curculio ferrugineus</name>
    <dbReference type="NCBI Taxonomy" id="354439"/>
    <lineage>
        <taxon>Eukaryota</taxon>
        <taxon>Metazoa</taxon>
        <taxon>Ecdysozoa</taxon>
        <taxon>Arthropoda</taxon>
        <taxon>Hexapoda</taxon>
        <taxon>Insecta</taxon>
        <taxon>Pterygota</taxon>
        <taxon>Neoptera</taxon>
        <taxon>Endopterygota</taxon>
        <taxon>Coleoptera</taxon>
        <taxon>Polyphaga</taxon>
        <taxon>Cucujiformia</taxon>
        <taxon>Curculionidae</taxon>
        <taxon>Dryophthorinae</taxon>
        <taxon>Rhynchophorus</taxon>
    </lineage>
</organism>
<protein>
    <recommendedName>
        <fullName evidence="2">Follistatin-like domain-containing protein</fullName>
    </recommendedName>
</protein>
<feature type="compositionally biased region" description="Low complexity" evidence="1">
    <location>
        <begin position="138"/>
        <end position="157"/>
    </location>
</feature>
<dbReference type="PANTHER" id="PTHR39956:SF1">
    <property type="entry name" value="GH09530P-RELATED"/>
    <property type="match status" value="1"/>
</dbReference>
<evidence type="ECO:0000259" key="2">
    <source>
        <dbReference type="SMART" id="SM00274"/>
    </source>
</evidence>
<dbReference type="EMBL" id="JAACXV010014584">
    <property type="protein sequence ID" value="KAF7265709.1"/>
    <property type="molecule type" value="Genomic_DNA"/>
</dbReference>
<feature type="compositionally biased region" description="Gly residues" evidence="1">
    <location>
        <begin position="179"/>
        <end position="210"/>
    </location>
</feature>
<dbReference type="InterPro" id="IPR003645">
    <property type="entry name" value="Fol_N"/>
</dbReference>
<evidence type="ECO:0000313" key="3">
    <source>
        <dbReference type="EMBL" id="KAF7265709.1"/>
    </source>
</evidence>
<dbReference type="OrthoDB" id="8122555at2759"/>
<evidence type="ECO:0000256" key="1">
    <source>
        <dbReference type="SAM" id="MobiDB-lite"/>
    </source>
</evidence>
<name>A0A834M5D8_RHYFE</name>
<accession>A0A834M5D8</accession>
<dbReference type="PANTHER" id="PTHR39956">
    <property type="entry name" value="GH09530P-RELATED"/>
    <property type="match status" value="1"/>
</dbReference>
<feature type="region of interest" description="Disordered" evidence="1">
    <location>
        <begin position="133"/>
        <end position="210"/>
    </location>
</feature>
<proteinExistence type="predicted"/>
<dbReference type="Proteomes" id="UP000625711">
    <property type="component" value="Unassembled WGS sequence"/>
</dbReference>
<sequence>MIVSHEILTSPPALPSFMVTAAVEKLKDRRVNMNSLLIFTALLTFAFEGDCYTKYGRSCKDIGCPSNQKCVMETDPCSYYQRQGECGQYPTCKKIQSGERTCANFVCPPSQVCQMDGGHPKCIADASKSGHVGYDTHSANSPVNNDSPSAPPANNGNIYPQIPHGETTPRPNVRPAYPGGSGYQGGQIGSGYPGQSGGYPQGGYQGYPQGGYQGYPQGGYNQGGYQQYPGGYQNNYNPYQYPQKSSGSSITDQITQGLKQIGLFYILVHYYLASTFHL</sequence>
<feature type="domain" description="Follistatin-like" evidence="2">
    <location>
        <begin position="101"/>
        <end position="123"/>
    </location>
</feature>
<dbReference type="AlphaFoldDB" id="A0A834M5D8"/>
<reference evidence="3" key="1">
    <citation type="submission" date="2020-08" db="EMBL/GenBank/DDBJ databases">
        <title>Genome sequencing and assembly of the red palm weevil Rhynchophorus ferrugineus.</title>
        <authorList>
            <person name="Dias G.B."/>
            <person name="Bergman C.M."/>
            <person name="Manee M."/>
        </authorList>
    </citation>
    <scope>NUCLEOTIDE SEQUENCE</scope>
    <source>
        <strain evidence="3">AA-2017</strain>
        <tissue evidence="3">Whole larva</tissue>
    </source>
</reference>
<evidence type="ECO:0000313" key="4">
    <source>
        <dbReference type="Proteomes" id="UP000625711"/>
    </source>
</evidence>
<dbReference type="SMART" id="SM00274">
    <property type="entry name" value="FOLN"/>
    <property type="match status" value="1"/>
</dbReference>
<comment type="caution">
    <text evidence="3">The sequence shown here is derived from an EMBL/GenBank/DDBJ whole genome shotgun (WGS) entry which is preliminary data.</text>
</comment>
<gene>
    <name evidence="3" type="ORF">GWI33_020792</name>
</gene>